<protein>
    <submittedName>
        <fullName evidence="1">Uncharacterized protein</fullName>
    </submittedName>
</protein>
<proteinExistence type="predicted"/>
<gene>
    <name evidence="1" type="ORF">COB67_09690</name>
</gene>
<dbReference type="AlphaFoldDB" id="A0A2A4SZV4"/>
<dbReference type="Proteomes" id="UP000218113">
    <property type="component" value="Unassembled WGS sequence"/>
</dbReference>
<dbReference type="EMBL" id="NVSR01000083">
    <property type="protein sequence ID" value="PCI26896.1"/>
    <property type="molecule type" value="Genomic_DNA"/>
</dbReference>
<name>A0A2A4SZV4_9DELT</name>
<evidence type="ECO:0000313" key="2">
    <source>
        <dbReference type="Proteomes" id="UP000218113"/>
    </source>
</evidence>
<evidence type="ECO:0000313" key="1">
    <source>
        <dbReference type="EMBL" id="PCI26896.1"/>
    </source>
</evidence>
<organism evidence="1 2">
    <name type="scientific">SAR324 cluster bacterium</name>
    <dbReference type="NCBI Taxonomy" id="2024889"/>
    <lineage>
        <taxon>Bacteria</taxon>
        <taxon>Deltaproteobacteria</taxon>
        <taxon>SAR324 cluster</taxon>
    </lineage>
</organism>
<sequence>MDVQFLFDCVHCDYKQLQMIEVYESLWFSLKPATKEQKQALVDLGAFSPKDLFEDYHVTVKQFSYEDKQLLCVEWSRIHFFYELL</sequence>
<accession>A0A2A4SZV4</accession>
<reference evidence="2" key="1">
    <citation type="submission" date="2017-08" db="EMBL/GenBank/DDBJ databases">
        <title>A dynamic microbial community with high functional redundancy inhabits the cold, oxic subseafloor aquifer.</title>
        <authorList>
            <person name="Tully B.J."/>
            <person name="Wheat C.G."/>
            <person name="Glazer B.T."/>
            <person name="Huber J.A."/>
        </authorList>
    </citation>
    <scope>NUCLEOTIDE SEQUENCE [LARGE SCALE GENOMIC DNA]</scope>
</reference>
<comment type="caution">
    <text evidence="1">The sequence shown here is derived from an EMBL/GenBank/DDBJ whole genome shotgun (WGS) entry which is preliminary data.</text>
</comment>